<dbReference type="CDD" id="cd03794">
    <property type="entry name" value="GT4_WbuB-like"/>
    <property type="match status" value="1"/>
</dbReference>
<dbReference type="NCBIfam" id="TIGR04063">
    <property type="entry name" value="stp3"/>
    <property type="match status" value="1"/>
</dbReference>
<dbReference type="PATRIC" id="fig|28229.4.peg.919"/>
<evidence type="ECO:0000313" key="3">
    <source>
        <dbReference type="EMBL" id="KGJ94711.1"/>
    </source>
</evidence>
<feature type="domain" description="Glycosyl transferase family 1" evidence="1">
    <location>
        <begin position="219"/>
        <end position="379"/>
    </location>
</feature>
<dbReference type="InterPro" id="IPR001296">
    <property type="entry name" value="Glyco_trans_1"/>
</dbReference>
<dbReference type="InterPro" id="IPR050194">
    <property type="entry name" value="Glycosyltransferase_grp1"/>
</dbReference>
<dbReference type="AlphaFoldDB" id="A0A099KVX2"/>
<dbReference type="Pfam" id="PF13579">
    <property type="entry name" value="Glyco_trans_4_4"/>
    <property type="match status" value="1"/>
</dbReference>
<dbReference type="EMBL" id="JQED01000005">
    <property type="protein sequence ID" value="KGJ94711.1"/>
    <property type="molecule type" value="Genomic_DNA"/>
</dbReference>
<accession>A0A099KVX2</accession>
<dbReference type="SUPFAM" id="SSF53756">
    <property type="entry name" value="UDP-Glycosyltransferase/glycogen phosphorylase"/>
    <property type="match status" value="1"/>
</dbReference>
<proteinExistence type="predicted"/>
<dbReference type="RefSeq" id="WP_033092625.1">
    <property type="nucleotide sequence ID" value="NZ_JQED01000005.1"/>
</dbReference>
<dbReference type="Pfam" id="PF00534">
    <property type="entry name" value="Glycos_transf_1"/>
    <property type="match status" value="1"/>
</dbReference>
<organism evidence="3 4">
    <name type="scientific">Colwellia psychrerythraea</name>
    <name type="common">Vibrio psychroerythus</name>
    <dbReference type="NCBI Taxonomy" id="28229"/>
    <lineage>
        <taxon>Bacteria</taxon>
        <taxon>Pseudomonadati</taxon>
        <taxon>Pseudomonadota</taxon>
        <taxon>Gammaproteobacteria</taxon>
        <taxon>Alteromonadales</taxon>
        <taxon>Colwelliaceae</taxon>
        <taxon>Colwellia</taxon>
    </lineage>
</organism>
<dbReference type="PANTHER" id="PTHR45947">
    <property type="entry name" value="SULFOQUINOVOSYL TRANSFERASE SQD2"/>
    <property type="match status" value="1"/>
</dbReference>
<evidence type="ECO:0000259" key="2">
    <source>
        <dbReference type="Pfam" id="PF13579"/>
    </source>
</evidence>
<evidence type="ECO:0000313" key="4">
    <source>
        <dbReference type="Proteomes" id="UP000029843"/>
    </source>
</evidence>
<dbReference type="PANTHER" id="PTHR45947:SF3">
    <property type="entry name" value="SULFOQUINOVOSYL TRANSFERASE SQD2"/>
    <property type="match status" value="1"/>
</dbReference>
<dbReference type="InterPro" id="IPR024004">
    <property type="entry name" value="PEP-CTERM/XrtA_GlycosylTrfase"/>
</dbReference>
<comment type="caution">
    <text evidence="3">The sequence shown here is derived from an EMBL/GenBank/DDBJ whole genome shotgun (WGS) entry which is preliminary data.</text>
</comment>
<feature type="domain" description="Glycosyltransferase subfamily 4-like N-terminal" evidence="2">
    <location>
        <begin position="16"/>
        <end position="190"/>
    </location>
</feature>
<name>A0A099KVX2_COLPS</name>
<gene>
    <name evidence="3" type="ORF">ND2E_1900</name>
</gene>
<protein>
    <submittedName>
        <fullName evidence="3">Glycosyltransferase family 1, Daro2409 family</fullName>
    </submittedName>
</protein>
<dbReference type="GO" id="GO:0016758">
    <property type="term" value="F:hexosyltransferase activity"/>
    <property type="evidence" value="ECO:0007669"/>
    <property type="project" value="TreeGrafter"/>
</dbReference>
<dbReference type="Proteomes" id="UP000029843">
    <property type="component" value="Unassembled WGS sequence"/>
</dbReference>
<reference evidence="3 4" key="1">
    <citation type="submission" date="2014-08" db="EMBL/GenBank/DDBJ databases">
        <title>Genomic and Phenotypic Diversity of Colwellia psychrerythraea strains from Disparate Marine Basins.</title>
        <authorList>
            <person name="Techtmann S.M."/>
            <person name="Stelling S.C."/>
            <person name="Utturkar S.M."/>
            <person name="Alshibli N."/>
            <person name="Harris A."/>
            <person name="Brown S.D."/>
            <person name="Hazen T.C."/>
        </authorList>
    </citation>
    <scope>NUCLEOTIDE SEQUENCE [LARGE SCALE GENOMIC DNA]</scope>
    <source>
        <strain evidence="3 4">ND2E</strain>
    </source>
</reference>
<sequence>MKVLHVFDHSIPLHSGYTFRSRSILKQQHALGIETCHVTSPKHGNDQAEIEDVDGLKFYRSAPISGLMSKLPVLNQMSYIGPMVKRILDVIDIEKPDVIHAHSPALNGLAALKAGRKSGLPVVYEIRAFWEDAAVDHGTCKEDDLRYRLTRKMETHVVKNASAVTTICEGLRGDLIKRGFDESKFTVIANAVNIEQFDVITPQDKTNNADLAAKLQLTDCDVLGFLGSFYAYEGLDLAIAAMPAVLAKNAKARLLLVGGGPQEQNLKQQVTLLGLEGKVIFTGRVPHSEVGKYYSLVDLLVYPRKPMRLTDLVTPLKPLEAMAQGKPVIASDVGGHKELITDNETGFLFKASDSAELAERLIELLADENKLNSVISNGRGYVENVRNWRNSVSNYLPLYEKLTEK</sequence>
<evidence type="ECO:0000259" key="1">
    <source>
        <dbReference type="Pfam" id="PF00534"/>
    </source>
</evidence>
<dbReference type="OrthoDB" id="8756565at2"/>
<dbReference type="Gene3D" id="3.40.50.2000">
    <property type="entry name" value="Glycogen Phosphorylase B"/>
    <property type="match status" value="2"/>
</dbReference>
<keyword evidence="3" id="KW-0808">Transferase</keyword>
<dbReference type="InterPro" id="IPR028098">
    <property type="entry name" value="Glyco_trans_4-like_N"/>
</dbReference>